<evidence type="ECO:0000313" key="2">
    <source>
        <dbReference type="Proteomes" id="UP001244341"/>
    </source>
</evidence>
<protein>
    <submittedName>
        <fullName evidence="1">Uncharacterized protein</fullName>
    </submittedName>
</protein>
<organism evidence="1 2">
    <name type="scientific">Tetradesmus obliquus</name>
    <name type="common">Green alga</name>
    <name type="synonym">Acutodesmus obliquus</name>
    <dbReference type="NCBI Taxonomy" id="3088"/>
    <lineage>
        <taxon>Eukaryota</taxon>
        <taxon>Viridiplantae</taxon>
        <taxon>Chlorophyta</taxon>
        <taxon>core chlorophytes</taxon>
        <taxon>Chlorophyceae</taxon>
        <taxon>CS clade</taxon>
        <taxon>Sphaeropleales</taxon>
        <taxon>Scenedesmaceae</taxon>
        <taxon>Tetradesmus</taxon>
    </lineage>
</organism>
<gene>
    <name evidence="1" type="ORF">OEZ85_003859</name>
</gene>
<reference evidence="1 2" key="1">
    <citation type="submission" date="2023-05" db="EMBL/GenBank/DDBJ databases">
        <title>A 100% complete, gapless, phased diploid assembly of the Scenedesmus obliquus UTEX 3031 genome.</title>
        <authorList>
            <person name="Biondi T.C."/>
            <person name="Hanschen E.R."/>
            <person name="Kwon T."/>
            <person name="Eng W."/>
            <person name="Kruse C.P.S."/>
            <person name="Koehler S.I."/>
            <person name="Kunde Y."/>
            <person name="Gleasner C.D."/>
            <person name="You Mak K.T."/>
            <person name="Polle J."/>
            <person name="Hovde B.T."/>
            <person name="Starkenburg S.R."/>
        </authorList>
    </citation>
    <scope>NUCLEOTIDE SEQUENCE [LARGE SCALE GENOMIC DNA]</scope>
    <source>
        <strain evidence="1 2">DOE0152z</strain>
    </source>
</reference>
<dbReference type="Proteomes" id="UP001244341">
    <property type="component" value="Chromosome 10b"/>
</dbReference>
<sequence length="128" mass="14086">MAARRRVAAAASKEQQLQLLQHLRALHPRTLQGCDAAKRLTTLISDWLRISRQAISPKVAAALQAFAEHHPQALPFIDDSLLAKAGRAAMAALEATEFKPNWVNHCKNPSAWLMGVITRALRDGGFRS</sequence>
<evidence type="ECO:0000313" key="1">
    <source>
        <dbReference type="EMBL" id="WIA19219.1"/>
    </source>
</evidence>
<proteinExistence type="predicted"/>
<accession>A0ABY8UDU5</accession>
<name>A0ABY8UDU5_TETOB</name>
<keyword evidence="2" id="KW-1185">Reference proteome</keyword>
<dbReference type="EMBL" id="CP126217">
    <property type="protein sequence ID" value="WIA19219.1"/>
    <property type="molecule type" value="Genomic_DNA"/>
</dbReference>